<evidence type="ECO:0000313" key="4">
    <source>
        <dbReference type="EMBL" id="SFC76523.1"/>
    </source>
</evidence>
<evidence type="ECO:0000313" key="6">
    <source>
        <dbReference type="Proteomes" id="UP000236729"/>
    </source>
</evidence>
<protein>
    <submittedName>
        <fullName evidence="3">Probable F420-dependent oxidoreductase, Rv3093c family</fullName>
    </submittedName>
</protein>
<dbReference type="RefSeq" id="WP_093347807.1">
    <property type="nucleotide sequence ID" value="NZ_FNVB01000002.1"/>
</dbReference>
<gene>
    <name evidence="3" type="ORF">SAMN02982929_00436</name>
    <name evidence="4" type="ORF">SAMN05216506_1011634</name>
</gene>
<feature type="domain" description="Luciferase-like" evidence="2">
    <location>
        <begin position="15"/>
        <end position="296"/>
    </location>
</feature>
<dbReference type="PANTHER" id="PTHR43244:SF1">
    <property type="entry name" value="5,10-METHYLENETETRAHYDROMETHANOPTERIN REDUCTASE"/>
    <property type="match status" value="1"/>
</dbReference>
<evidence type="ECO:0000313" key="3">
    <source>
        <dbReference type="EMBL" id="SEF70937.1"/>
    </source>
</evidence>
<dbReference type="CDD" id="cd01097">
    <property type="entry name" value="Tetrahydromethanopterin_reductase"/>
    <property type="match status" value="1"/>
</dbReference>
<sequence length="318" mass="34421">MQRRWGITVPFQELPLAGQRELIAELPDLGYTDVWSSEANGTDAFTPLALAAAWAPRLRLGTAIVPVYTRGPATLAMSAASLAAAAPGRFALGIGTSSNVIVERWNGIPFEEPYKRVRDTLRFLRKALSGEKVTETYETFQVRGFTAGVVPDPAPPLLVAALRPGMLRLAGREGDGAILNWLSPEDVRTVVPHVHQGGAGKEVVARIFTMPDVDADTARGIARRQIAAYLNVPVYRAFHEWLGREELGPMWRAWDAGDRKAALAAIPDSVVDELVVHGPAEHCRERIQQYVDNGVTTPAIALVTPGDPADAVRALGLK</sequence>
<evidence type="ECO:0000313" key="5">
    <source>
        <dbReference type="Proteomes" id="UP000199690"/>
    </source>
</evidence>
<evidence type="ECO:0000256" key="1">
    <source>
        <dbReference type="ARBA" id="ARBA00023002"/>
    </source>
</evidence>
<dbReference type="InterPro" id="IPR022526">
    <property type="entry name" value="F420_Rv3093c"/>
</dbReference>
<reference evidence="3" key="2">
    <citation type="submission" date="2016-10" db="EMBL/GenBank/DDBJ databases">
        <authorList>
            <person name="de Groot N.N."/>
        </authorList>
    </citation>
    <scope>NUCLEOTIDE SEQUENCE [LARGE SCALE GENOMIC DNA]</scope>
    <source>
        <strain evidence="3">ATCC 20501</strain>
    </source>
</reference>
<organism evidence="3 6">
    <name type="scientific">Saccharopolyspora kobensis</name>
    <dbReference type="NCBI Taxonomy" id="146035"/>
    <lineage>
        <taxon>Bacteria</taxon>
        <taxon>Bacillati</taxon>
        <taxon>Actinomycetota</taxon>
        <taxon>Actinomycetes</taxon>
        <taxon>Pseudonocardiales</taxon>
        <taxon>Pseudonocardiaceae</taxon>
        <taxon>Saccharopolyspora</taxon>
    </lineage>
</organism>
<dbReference type="InterPro" id="IPR011251">
    <property type="entry name" value="Luciferase-like_dom"/>
</dbReference>
<proteinExistence type="predicted"/>
<reference evidence="5 6" key="1">
    <citation type="submission" date="2016-10" db="EMBL/GenBank/DDBJ databases">
        <authorList>
            <person name="Varghese N."/>
            <person name="Submissions S."/>
        </authorList>
    </citation>
    <scope>NUCLEOTIDE SEQUENCE [LARGE SCALE GENOMIC DNA]</scope>
    <source>
        <strain evidence="6">ATCC 20501</strain>
        <strain evidence="4 5">CGMCC 4.3529</strain>
    </source>
</reference>
<dbReference type="GO" id="GO:0016705">
    <property type="term" value="F:oxidoreductase activity, acting on paired donors, with incorporation or reduction of molecular oxygen"/>
    <property type="evidence" value="ECO:0007669"/>
    <property type="project" value="InterPro"/>
</dbReference>
<dbReference type="SUPFAM" id="SSF51679">
    <property type="entry name" value="Bacterial luciferase-like"/>
    <property type="match status" value="1"/>
</dbReference>
<dbReference type="NCBIfam" id="TIGR03841">
    <property type="entry name" value="F420_Rv3093c"/>
    <property type="match status" value="1"/>
</dbReference>
<accession>A0A1I1M1N9</accession>
<dbReference type="Gene3D" id="3.20.20.30">
    <property type="entry name" value="Luciferase-like domain"/>
    <property type="match status" value="1"/>
</dbReference>
<dbReference type="EMBL" id="FOME01000001">
    <property type="protein sequence ID" value="SFC76523.1"/>
    <property type="molecule type" value="Genomic_DNA"/>
</dbReference>
<dbReference type="Proteomes" id="UP000236729">
    <property type="component" value="Unassembled WGS sequence"/>
</dbReference>
<keyword evidence="1" id="KW-0560">Oxidoreductase</keyword>
<dbReference type="SMR" id="A0A1H5U9J2"/>
<keyword evidence="5" id="KW-1185">Reference proteome</keyword>
<dbReference type="PANTHER" id="PTHR43244">
    <property type="match status" value="1"/>
</dbReference>
<accession>A0A1H5U9J2</accession>
<dbReference type="InterPro" id="IPR036661">
    <property type="entry name" value="Luciferase-like_sf"/>
</dbReference>
<dbReference type="EMBL" id="FNVB01000002">
    <property type="protein sequence ID" value="SEF70937.1"/>
    <property type="molecule type" value="Genomic_DNA"/>
</dbReference>
<dbReference type="Proteomes" id="UP000199690">
    <property type="component" value="Unassembled WGS sequence"/>
</dbReference>
<dbReference type="AlphaFoldDB" id="A0A1H5U9J2"/>
<name>A0A1H5U9J2_9PSEU</name>
<dbReference type="Pfam" id="PF00296">
    <property type="entry name" value="Bac_luciferase"/>
    <property type="match status" value="1"/>
</dbReference>
<evidence type="ECO:0000259" key="2">
    <source>
        <dbReference type="Pfam" id="PF00296"/>
    </source>
</evidence>
<dbReference type="InterPro" id="IPR050564">
    <property type="entry name" value="F420-G6PD/mer"/>
</dbReference>